<evidence type="ECO:0000313" key="3">
    <source>
        <dbReference type="Proteomes" id="UP000199184"/>
    </source>
</evidence>
<protein>
    <submittedName>
        <fullName evidence="2">Lysozyme family protein</fullName>
    </submittedName>
</protein>
<feature type="region of interest" description="Disordered" evidence="1">
    <location>
        <begin position="69"/>
        <end position="97"/>
    </location>
</feature>
<organism evidence="2 3">
    <name type="scientific">Bradyrhizobium shewense</name>
    <dbReference type="NCBI Taxonomy" id="1761772"/>
    <lineage>
        <taxon>Bacteria</taxon>
        <taxon>Pseudomonadati</taxon>
        <taxon>Pseudomonadota</taxon>
        <taxon>Alphaproteobacteria</taxon>
        <taxon>Hyphomicrobiales</taxon>
        <taxon>Nitrobacteraceae</taxon>
        <taxon>Bradyrhizobium</taxon>
    </lineage>
</organism>
<evidence type="ECO:0000313" key="2">
    <source>
        <dbReference type="EMBL" id="SCB55765.1"/>
    </source>
</evidence>
<gene>
    <name evidence="2" type="ORF">GA0061098_10538</name>
</gene>
<dbReference type="RefSeq" id="WP_091967482.1">
    <property type="nucleotide sequence ID" value="NZ_FMAI01000053.1"/>
</dbReference>
<proteinExistence type="predicted"/>
<dbReference type="Proteomes" id="UP000199184">
    <property type="component" value="Unassembled WGS sequence"/>
</dbReference>
<keyword evidence="3" id="KW-1185">Reference proteome</keyword>
<reference evidence="3" key="1">
    <citation type="submission" date="2016-08" db="EMBL/GenBank/DDBJ databases">
        <authorList>
            <person name="Varghese N."/>
            <person name="Submissions Spin"/>
        </authorList>
    </citation>
    <scope>NUCLEOTIDE SEQUENCE [LARGE SCALE GENOMIC DNA]</scope>
    <source>
        <strain evidence="3">ERR11</strain>
    </source>
</reference>
<feature type="compositionally biased region" description="Basic and acidic residues" evidence="1">
    <location>
        <begin position="82"/>
        <end position="91"/>
    </location>
</feature>
<accession>A0A1C3XU83</accession>
<sequence>MNDTTNTQGQTFDLNTRPSEELAQEIVKDAGDLHVDPDAPPEVTLEAAVRQWRVAKSLEHLRAQINAAFPQRSKGSDGTIGDARHASRSSDHNPWVVDNGTGVVTAFDVTHDPGHGRDAGRIAEAIRSSDDRRVKYIIWNRRIANSQPIGAAPAWAWRAYTGQNPHDHHCHISVRSEKAAYDDPHDWSFRTQGEPEAAAAETDSEAAQRALGAALAALPGNADRPLLQRLVDAQDEISALLATYAREARPVRAEEADGVEATRPSFEELRAEYEQLWERCEIRPERANSVAWHRAKLLQNKSRYEQVSAATGAKWWFVGIVHALEASFNFQGHLHNGDPLGRRTVNVPANRPPRWNPPNDWLSSAIDAITFEGFAGQSDWSLARTLYRFESYNGFSYRTKGINSPYLWSFSTNYTRGKFIRDHVYDPNAVSAQCGAAVMLKALQMAGETLS</sequence>
<dbReference type="EMBL" id="FMAI01000053">
    <property type="protein sequence ID" value="SCB55765.1"/>
    <property type="molecule type" value="Genomic_DNA"/>
</dbReference>
<name>A0A1C3XU83_9BRAD</name>
<evidence type="ECO:0000256" key="1">
    <source>
        <dbReference type="SAM" id="MobiDB-lite"/>
    </source>
</evidence>
<dbReference type="AlphaFoldDB" id="A0A1C3XU83"/>